<dbReference type="FunFam" id="2.120.10.30:FF:000241">
    <property type="entry name" value="Low-density lipoprotein receptor-related protein 6"/>
    <property type="match status" value="1"/>
</dbReference>
<dbReference type="InterPro" id="IPR011042">
    <property type="entry name" value="6-blade_b-propeller_TolB-like"/>
</dbReference>
<dbReference type="CDD" id="cd00054">
    <property type="entry name" value="EGF_CA"/>
    <property type="match status" value="2"/>
</dbReference>
<evidence type="ECO:0000256" key="6">
    <source>
        <dbReference type="ARBA" id="ARBA00022737"/>
    </source>
</evidence>
<feature type="disulfide bond" evidence="13">
    <location>
        <begin position="86"/>
        <end position="101"/>
    </location>
</feature>
<evidence type="ECO:0000256" key="12">
    <source>
        <dbReference type="PROSITE-ProRule" id="PRU00076"/>
    </source>
</evidence>
<feature type="disulfide bond" evidence="13">
    <location>
        <begin position="252"/>
        <end position="267"/>
    </location>
</feature>
<feature type="disulfide bond" evidence="13">
    <location>
        <begin position="160"/>
        <end position="178"/>
    </location>
</feature>
<dbReference type="SMART" id="SM00135">
    <property type="entry name" value="LY"/>
    <property type="match status" value="5"/>
</dbReference>
<dbReference type="SUPFAM" id="SSF63825">
    <property type="entry name" value="YWTD domain"/>
    <property type="match status" value="1"/>
</dbReference>
<dbReference type="SMART" id="SM00181">
    <property type="entry name" value="EGF"/>
    <property type="match status" value="4"/>
</dbReference>
<dbReference type="FunFam" id="2.10.25.10:FF:000240">
    <property type="entry name" value="Vitamin K-dependent protein S"/>
    <property type="match status" value="1"/>
</dbReference>
<feature type="repeat" description="LDL-receptor class B" evidence="14">
    <location>
        <begin position="605"/>
        <end position="646"/>
    </location>
</feature>
<feature type="disulfide bond" evidence="13">
    <location>
        <begin position="329"/>
        <end position="347"/>
    </location>
</feature>
<feature type="region of interest" description="Disordered" evidence="15">
    <location>
        <begin position="352"/>
        <end position="384"/>
    </location>
</feature>
<dbReference type="InterPro" id="IPR009030">
    <property type="entry name" value="Growth_fac_rcpt_cys_sf"/>
</dbReference>
<dbReference type="SUPFAM" id="SSF57424">
    <property type="entry name" value="LDL receptor-like module"/>
    <property type="match status" value="8"/>
</dbReference>
<dbReference type="Pfam" id="PF14670">
    <property type="entry name" value="FXa_inhibition"/>
    <property type="match status" value="1"/>
</dbReference>
<dbReference type="SUPFAM" id="SSF57184">
    <property type="entry name" value="Growth factor receptor domain"/>
    <property type="match status" value="1"/>
</dbReference>
<dbReference type="InterPro" id="IPR000033">
    <property type="entry name" value="LDLR_classB_rpt"/>
</dbReference>
<name>A0A3M6TJE7_POCDA</name>
<keyword evidence="6" id="KW-0677">Repeat</keyword>
<evidence type="ECO:0000256" key="10">
    <source>
        <dbReference type="ARBA" id="ARBA00023170"/>
    </source>
</evidence>
<evidence type="ECO:0000256" key="13">
    <source>
        <dbReference type="PROSITE-ProRule" id="PRU00124"/>
    </source>
</evidence>
<dbReference type="PROSITE" id="PS01187">
    <property type="entry name" value="EGF_CA"/>
    <property type="match status" value="1"/>
</dbReference>
<dbReference type="GO" id="GO:0043235">
    <property type="term" value="C:receptor complex"/>
    <property type="evidence" value="ECO:0007669"/>
    <property type="project" value="TreeGrafter"/>
</dbReference>
<evidence type="ECO:0000256" key="3">
    <source>
        <dbReference type="ARBA" id="ARBA00022583"/>
    </source>
</evidence>
<keyword evidence="7 16" id="KW-1133">Transmembrane helix</keyword>
<dbReference type="InterPro" id="IPR018097">
    <property type="entry name" value="EGF_Ca-bd_CS"/>
</dbReference>
<dbReference type="FunFam" id="4.10.400.10:FF:000011">
    <property type="entry name" value="Low-density lipoprotein receptor-related protein 1"/>
    <property type="match status" value="2"/>
</dbReference>
<dbReference type="SMART" id="SM00179">
    <property type="entry name" value="EGF_CA"/>
    <property type="match status" value="2"/>
</dbReference>
<evidence type="ECO:0000256" key="2">
    <source>
        <dbReference type="ARBA" id="ARBA00022536"/>
    </source>
</evidence>
<evidence type="ECO:0000256" key="11">
    <source>
        <dbReference type="ARBA" id="ARBA00023180"/>
    </source>
</evidence>
<comment type="caution">
    <text evidence="18">The sequence shown here is derived from an EMBL/GenBank/DDBJ whole genome shotgun (WGS) entry which is preliminary data.</text>
</comment>
<dbReference type="Proteomes" id="UP000275408">
    <property type="component" value="Unassembled WGS sequence"/>
</dbReference>
<keyword evidence="8 16" id="KW-0472">Membrane</keyword>
<proteinExistence type="predicted"/>
<sequence>MTSSGVILARAVDKWQPSYANQSLPVIHACRRKTTIDLSKMGADSLRYLVVVWIILSAKRAVLGFNCSSSKFRCNNQRCVPLDWRCDGANDCGDNSDESGCRLRLCDPKTEFTCANGTCIPTSWVCDGAKDCKDGSDEATDSGPRCPTVSHTCSSSDFTCANGICIGAELKCDQENDCGDNSDELNCGSLKCKSTEFRCVNGLRCVSNDFLCDMEDDCGDRSDERNCHKASCDPSQFRCVESGRCIRGLYRCDGRQECVDGSDEHSCNSSVITRPTPPPPKCRINEWLCSDRSQCIHRKWICDGTAECSDGSDESSCGNIGCTPQEFQCDNQQCIPSVQRCDGNDDCGDESDERNCPSPTPSVTTSTQPPTTTHASPRPGPTVDVSGYSNKTTSVCKANEFRCGSSLICIDDSKVCDRHPDCPHGEDENNCDINECKDHNGHCLHYCHNTKTGFYCSCRPGYELADDKKSCQDINECNIPGMCSQICYNLKGGFKCSCLDGYQLDPDGRKCRATRGPRPMLIFSNRRNIRRIRTDGSEYKEAVAQLTNAFSLDFDFKTSMIYWTEKSLRKIQRARIDKNPAPKIVDVMQEGLEDSSHIAVDWVGRKIYWANEGGSIEVSEMDGSFRHTLINEGIEKLSAIAVDPVEGVLYWTDWGDPAKIERANMDGSDRKIVISGNHIEWPVDIAIDFTTKKLFWIDAKLKVIKHCDMDGSNVREVVNQGIKDPSAITVFEDHMYWIDQRKIVKANKFTGKNVTVLLNQAESPKDLHIYHPQRQPHAVTPCSKDNGNCSHLCLLSSGAKKFTCNCPNGLYLQADGRTCNSTMPPTTKPSPSSSSTVSSPASVSYSTEEPVVKQQSGQDDSKPNYGIILGAVFGVVGFIAIVFIIILLIIARRKRSPKLEIHYTADQDVPEDKAIIVKPDGVYTKRPAIFKGNLNRNFHNVNYMEGQGSVEYDEDDDDETRPVVLKEDIV</sequence>
<feature type="transmembrane region" description="Helical" evidence="16">
    <location>
        <begin position="865"/>
        <end position="890"/>
    </location>
</feature>
<feature type="disulfide bond" evidence="13">
    <location>
        <begin position="172"/>
        <end position="187"/>
    </location>
</feature>
<keyword evidence="4 16" id="KW-0812">Transmembrane</keyword>
<feature type="disulfide bond" evidence="13">
    <location>
        <begin position="153"/>
        <end position="165"/>
    </location>
</feature>
<dbReference type="PROSITE" id="PS00010">
    <property type="entry name" value="ASX_HYDROXYL"/>
    <property type="match status" value="2"/>
</dbReference>
<keyword evidence="10" id="KW-0675">Receptor</keyword>
<dbReference type="PANTHER" id="PTHR22722">
    <property type="entry name" value="LOW-DENSITY LIPOPROTEIN RECEPTOR-RELATED PROTEIN 2-RELATED"/>
    <property type="match status" value="1"/>
</dbReference>
<evidence type="ECO:0000256" key="9">
    <source>
        <dbReference type="ARBA" id="ARBA00023157"/>
    </source>
</evidence>
<evidence type="ECO:0000256" key="7">
    <source>
        <dbReference type="ARBA" id="ARBA00022989"/>
    </source>
</evidence>
<protein>
    <recommendedName>
        <fullName evidence="17">EGF-like domain-containing protein</fullName>
    </recommendedName>
</protein>
<feature type="disulfide bond" evidence="13">
    <location>
        <begin position="67"/>
        <end position="79"/>
    </location>
</feature>
<dbReference type="InterPro" id="IPR051221">
    <property type="entry name" value="LDLR-related"/>
</dbReference>
<feature type="disulfide bond" evidence="13">
    <location>
        <begin position="341"/>
        <end position="356"/>
    </location>
</feature>
<dbReference type="Gene3D" id="4.10.400.10">
    <property type="entry name" value="Low-density Lipoprotein Receptor"/>
    <property type="match status" value="8"/>
</dbReference>
<dbReference type="GO" id="GO:0016324">
    <property type="term" value="C:apical plasma membrane"/>
    <property type="evidence" value="ECO:0007669"/>
    <property type="project" value="TreeGrafter"/>
</dbReference>
<dbReference type="FunFam" id="4.10.400.10:FF:000065">
    <property type="entry name" value="Transmembrane protease serine 7"/>
    <property type="match status" value="2"/>
</dbReference>
<keyword evidence="19" id="KW-1185">Reference proteome</keyword>
<keyword evidence="3" id="KW-0254">Endocytosis</keyword>
<evidence type="ECO:0000256" key="1">
    <source>
        <dbReference type="ARBA" id="ARBA00004167"/>
    </source>
</evidence>
<dbReference type="InterPro" id="IPR036055">
    <property type="entry name" value="LDL_receptor-like_sf"/>
</dbReference>
<dbReference type="InterPro" id="IPR026823">
    <property type="entry name" value="cEGF"/>
</dbReference>
<dbReference type="PROSITE" id="PS01209">
    <property type="entry name" value="LDLRA_1"/>
    <property type="match status" value="3"/>
</dbReference>
<gene>
    <name evidence="18" type="ORF">pdam_00012269</name>
</gene>
<dbReference type="GO" id="GO:0006898">
    <property type="term" value="P:receptor-mediated endocytosis"/>
    <property type="evidence" value="ECO:0007669"/>
    <property type="project" value="TreeGrafter"/>
</dbReference>
<feature type="domain" description="EGF-like" evidence="17">
    <location>
        <begin position="432"/>
        <end position="472"/>
    </location>
</feature>
<accession>A0A3M6TJE7</accession>
<feature type="repeat" description="LDL-receptor class B" evidence="14">
    <location>
        <begin position="647"/>
        <end position="691"/>
    </location>
</feature>
<keyword evidence="2 12" id="KW-0245">EGF-like domain</keyword>
<dbReference type="InterPro" id="IPR002172">
    <property type="entry name" value="LDrepeatLR_classA_rpt"/>
</dbReference>
<feature type="compositionally biased region" description="Low complexity" evidence="15">
    <location>
        <begin position="361"/>
        <end position="377"/>
    </location>
</feature>
<evidence type="ECO:0000259" key="17">
    <source>
        <dbReference type="PROSITE" id="PS50026"/>
    </source>
</evidence>
<dbReference type="SMART" id="SM00192">
    <property type="entry name" value="LDLa"/>
    <property type="match status" value="8"/>
</dbReference>
<feature type="disulfide bond" evidence="13">
    <location>
        <begin position="322"/>
        <end position="334"/>
    </location>
</feature>
<feature type="disulfide bond" evidence="13">
    <location>
        <begin position="416"/>
        <end position="431"/>
    </location>
</feature>
<dbReference type="PROSITE" id="PS01186">
    <property type="entry name" value="EGF_2"/>
    <property type="match status" value="2"/>
</dbReference>
<organism evidence="18 19">
    <name type="scientific">Pocillopora damicornis</name>
    <name type="common">Cauliflower coral</name>
    <name type="synonym">Millepora damicornis</name>
    <dbReference type="NCBI Taxonomy" id="46731"/>
    <lineage>
        <taxon>Eukaryota</taxon>
        <taxon>Metazoa</taxon>
        <taxon>Cnidaria</taxon>
        <taxon>Anthozoa</taxon>
        <taxon>Hexacorallia</taxon>
        <taxon>Scleractinia</taxon>
        <taxon>Astrocoeniina</taxon>
        <taxon>Pocilloporidae</taxon>
        <taxon>Pocillopora</taxon>
    </lineage>
</organism>
<evidence type="ECO:0000256" key="15">
    <source>
        <dbReference type="SAM" id="MobiDB-lite"/>
    </source>
</evidence>
<dbReference type="Gene3D" id="2.120.10.30">
    <property type="entry name" value="TolB, C-terminal domain"/>
    <property type="match status" value="1"/>
</dbReference>
<dbReference type="OrthoDB" id="5958943at2759"/>
<dbReference type="Pfam" id="PF00057">
    <property type="entry name" value="Ldl_recept_a"/>
    <property type="match status" value="8"/>
</dbReference>
<dbReference type="Pfam" id="PF12662">
    <property type="entry name" value="cEGF"/>
    <property type="match status" value="2"/>
</dbReference>
<keyword evidence="11" id="KW-0325">Glycoprotein</keyword>
<dbReference type="STRING" id="46731.A0A3M6TJE7"/>
<dbReference type="EMBL" id="RCHS01003481">
    <property type="protein sequence ID" value="RMX41505.1"/>
    <property type="molecule type" value="Genomic_DNA"/>
</dbReference>
<comment type="caution">
    <text evidence="12">Lacks conserved residue(s) required for the propagation of feature annotation.</text>
</comment>
<evidence type="ECO:0000256" key="5">
    <source>
        <dbReference type="ARBA" id="ARBA00022729"/>
    </source>
</evidence>
<dbReference type="CDD" id="cd00112">
    <property type="entry name" value="LDLa"/>
    <property type="match status" value="8"/>
</dbReference>
<evidence type="ECO:0000313" key="18">
    <source>
        <dbReference type="EMBL" id="RMX41505.1"/>
    </source>
</evidence>
<dbReference type="Pfam" id="PF00058">
    <property type="entry name" value="Ldl_recept_b"/>
    <property type="match status" value="2"/>
</dbReference>
<dbReference type="PANTHER" id="PTHR22722:SF14">
    <property type="entry name" value="MEGALIN, ISOFORM A"/>
    <property type="match status" value="1"/>
</dbReference>
<dbReference type="FunFam" id="2.10.25.10:FF:000037">
    <property type="entry name" value="Signal peptide, CUB domain and EGF-like domain-containing 2"/>
    <property type="match status" value="1"/>
</dbReference>
<dbReference type="OMA" id="EIGCHIE"/>
<feature type="compositionally biased region" description="Low complexity" evidence="15">
    <location>
        <begin position="822"/>
        <end position="847"/>
    </location>
</feature>
<feature type="region of interest" description="Disordered" evidence="15">
    <location>
        <begin position="822"/>
        <end position="860"/>
    </location>
</feature>
<dbReference type="InterPro" id="IPR023415">
    <property type="entry name" value="LDLR_class-A_CS"/>
</dbReference>
<evidence type="ECO:0000256" key="16">
    <source>
        <dbReference type="SAM" id="Phobius"/>
    </source>
</evidence>
<feature type="disulfide bond" evidence="13">
    <location>
        <begin position="212"/>
        <end position="227"/>
    </location>
</feature>
<dbReference type="PROSITE" id="PS50026">
    <property type="entry name" value="EGF_3"/>
    <property type="match status" value="1"/>
</dbReference>
<reference evidence="18 19" key="1">
    <citation type="journal article" date="2018" name="Sci. Rep.">
        <title>Comparative analysis of the Pocillopora damicornis genome highlights role of immune system in coral evolution.</title>
        <authorList>
            <person name="Cunning R."/>
            <person name="Bay R.A."/>
            <person name="Gillette P."/>
            <person name="Baker A.C."/>
            <person name="Traylor-Knowles N."/>
        </authorList>
    </citation>
    <scope>NUCLEOTIDE SEQUENCE [LARGE SCALE GENOMIC DNA]</scope>
    <source>
        <strain evidence="18">RSMAS</strain>
        <tissue evidence="18">Whole animal</tissue>
    </source>
</reference>
<feature type="disulfide bond" evidence="13">
    <location>
        <begin position="302"/>
        <end position="317"/>
    </location>
</feature>
<dbReference type="PRINTS" id="PR00261">
    <property type="entry name" value="LDLRECEPTOR"/>
</dbReference>
<feature type="disulfide bond" evidence="13">
    <location>
        <begin position="74"/>
        <end position="92"/>
    </location>
</feature>
<dbReference type="Gene3D" id="2.10.25.10">
    <property type="entry name" value="Laminin"/>
    <property type="match status" value="2"/>
</dbReference>
<dbReference type="GO" id="GO:0005509">
    <property type="term" value="F:calcium ion binding"/>
    <property type="evidence" value="ECO:0007669"/>
    <property type="project" value="InterPro"/>
</dbReference>
<dbReference type="PROSITE" id="PS51120">
    <property type="entry name" value="LDLRB"/>
    <property type="match status" value="3"/>
</dbReference>
<dbReference type="InterPro" id="IPR000742">
    <property type="entry name" value="EGF"/>
</dbReference>
<dbReference type="InterPro" id="IPR000152">
    <property type="entry name" value="EGF-type_Asp/Asn_hydroxyl_site"/>
</dbReference>
<evidence type="ECO:0000256" key="4">
    <source>
        <dbReference type="ARBA" id="ARBA00022692"/>
    </source>
</evidence>
<comment type="subcellular location">
    <subcellularLocation>
        <location evidence="1">Membrane</location>
        <topology evidence="1">Single-pass membrane protein</topology>
    </subcellularLocation>
</comment>
<evidence type="ECO:0000313" key="19">
    <source>
        <dbReference type="Proteomes" id="UP000275408"/>
    </source>
</evidence>
<dbReference type="GO" id="GO:0042562">
    <property type="term" value="F:hormone binding"/>
    <property type="evidence" value="ECO:0007669"/>
    <property type="project" value="TreeGrafter"/>
</dbReference>
<evidence type="ECO:0000256" key="8">
    <source>
        <dbReference type="ARBA" id="ARBA00023136"/>
    </source>
</evidence>
<keyword evidence="5" id="KW-0732">Signal</keyword>
<feature type="repeat" description="LDL-receptor class B" evidence="14">
    <location>
        <begin position="692"/>
        <end position="734"/>
    </location>
</feature>
<dbReference type="AlphaFoldDB" id="A0A3M6TJE7"/>
<dbReference type="PROSITE" id="PS50068">
    <property type="entry name" value="LDLRA_2"/>
    <property type="match status" value="8"/>
</dbReference>
<keyword evidence="9 13" id="KW-1015">Disulfide bond</keyword>
<evidence type="ECO:0000256" key="14">
    <source>
        <dbReference type="PROSITE-ProRule" id="PRU00461"/>
    </source>
</evidence>
<feature type="disulfide bond" evidence="13">
    <location>
        <begin position="114"/>
        <end position="132"/>
    </location>
</feature>
<dbReference type="InterPro" id="IPR001881">
    <property type="entry name" value="EGF-like_Ca-bd_dom"/>
</dbReference>